<proteinExistence type="inferred from homology"/>
<sequence>MQDIRSYFTAGEKQRKKQKTAVEQTIIKSTVEVKKPSSLDEPQHKHSGDVTYQALESCLKDLMHPTWYALLESECQKDYFQKLLEFLRSETVKHTLYPLACDVFSSLRDCPFDALKVVIIGQDPYHGPNQAHGLCFSIQNGVQVPPSLRNIINEAIEDVHITKPTHGCLISWCQQGILLLNAVMTVRKGEANSHCKKGWERWTDTIIRFINDKTTNTVFLLWGRQAQDKCSIIDTKKHCVIKTSHPSPLGAAKTNAPFLGSRCFSRANSYLIEHDKEPINWNIL</sequence>
<evidence type="ECO:0000256" key="4">
    <source>
        <dbReference type="ARBA" id="ARBA00022763"/>
    </source>
</evidence>
<keyword evidence="7" id="KW-0496">Mitochondrion</keyword>
<evidence type="ECO:0000256" key="2">
    <source>
        <dbReference type="ARBA" id="ARBA00008184"/>
    </source>
</evidence>
<evidence type="ECO:0000256" key="3">
    <source>
        <dbReference type="ARBA" id="ARBA00012030"/>
    </source>
</evidence>
<dbReference type="InterPro" id="IPR005122">
    <property type="entry name" value="Uracil-DNA_glycosylase-like"/>
</dbReference>
<dbReference type="InterPro" id="IPR018085">
    <property type="entry name" value="Ura-DNA_Glyclase_AS"/>
</dbReference>
<dbReference type="PANTHER" id="PTHR11264">
    <property type="entry name" value="URACIL-DNA GLYCOSYLASE"/>
    <property type="match status" value="1"/>
</dbReference>
<dbReference type="Gene3D" id="3.40.470.10">
    <property type="entry name" value="Uracil-DNA glycosylase-like domain"/>
    <property type="match status" value="1"/>
</dbReference>
<accession>F0W832</accession>
<dbReference type="NCBIfam" id="NF003592">
    <property type="entry name" value="PRK05254.1-5"/>
    <property type="match status" value="1"/>
</dbReference>
<evidence type="ECO:0000256" key="7">
    <source>
        <dbReference type="HAMAP-Rule" id="MF_03166"/>
    </source>
</evidence>
<keyword evidence="4 7" id="KW-0227">DNA damage</keyword>
<feature type="domain" description="Uracil-DNA glycosylase-like" evidence="10">
    <location>
        <begin position="108"/>
        <end position="271"/>
    </location>
</feature>
<dbReference type="HOGENOM" id="CLU_032162_0_1_1"/>
<feature type="active site" description="Proton acceptor" evidence="7 8">
    <location>
        <position position="123"/>
    </location>
</feature>
<dbReference type="FunFam" id="3.40.470.10:FF:000001">
    <property type="entry name" value="Uracil-DNA glycosylase"/>
    <property type="match status" value="1"/>
</dbReference>
<dbReference type="NCBIfam" id="TIGR00628">
    <property type="entry name" value="ung"/>
    <property type="match status" value="1"/>
</dbReference>
<comment type="catalytic activity">
    <reaction evidence="1 7 9">
        <text>Hydrolyzes single-stranded DNA or mismatched double-stranded DNA and polynucleotides, releasing free uracil.</text>
        <dbReference type="EC" id="3.2.2.27"/>
    </reaction>
</comment>
<dbReference type="EC" id="3.2.2.27" evidence="3 7"/>
<dbReference type="InterPro" id="IPR036895">
    <property type="entry name" value="Uracil-DNA_glycosylase-like_sf"/>
</dbReference>
<dbReference type="SUPFAM" id="SSF52141">
    <property type="entry name" value="Uracil-DNA glycosylase-like"/>
    <property type="match status" value="1"/>
</dbReference>
<keyword evidence="5 7" id="KW-0378">Hydrolase</keyword>
<evidence type="ECO:0000256" key="1">
    <source>
        <dbReference type="ARBA" id="ARBA00001400"/>
    </source>
</evidence>
<dbReference type="SMART" id="SM00987">
    <property type="entry name" value="UreE_C"/>
    <property type="match status" value="1"/>
</dbReference>
<protein>
    <recommendedName>
        <fullName evidence="3 7">Uracil-DNA glycosylase</fullName>
        <shortName evidence="7">UDG</shortName>
        <ecNumber evidence="3 7">3.2.2.27</ecNumber>
    </recommendedName>
</protein>
<dbReference type="Pfam" id="PF03167">
    <property type="entry name" value="UDG"/>
    <property type="match status" value="1"/>
</dbReference>
<evidence type="ECO:0000256" key="6">
    <source>
        <dbReference type="ARBA" id="ARBA00023204"/>
    </source>
</evidence>
<evidence type="ECO:0000256" key="5">
    <source>
        <dbReference type="ARBA" id="ARBA00022801"/>
    </source>
</evidence>
<dbReference type="GO" id="GO:0005634">
    <property type="term" value="C:nucleus"/>
    <property type="evidence" value="ECO:0007669"/>
    <property type="project" value="UniProtKB-SubCell"/>
</dbReference>
<dbReference type="InterPro" id="IPR002043">
    <property type="entry name" value="UDG_fam1"/>
</dbReference>
<dbReference type="NCBIfam" id="NF003588">
    <property type="entry name" value="PRK05254.1-1"/>
    <property type="match status" value="1"/>
</dbReference>
<comment type="similarity">
    <text evidence="2 7 9">Belongs to the uracil-DNA glycosylase (UDG) superfamily. UNG family.</text>
</comment>
<dbReference type="CDD" id="cd10027">
    <property type="entry name" value="UDG-F1-like"/>
    <property type="match status" value="1"/>
</dbReference>
<keyword evidence="6 7" id="KW-0234">DNA repair</keyword>
<dbReference type="HAMAP" id="MF_00148">
    <property type="entry name" value="UDG"/>
    <property type="match status" value="1"/>
</dbReference>
<evidence type="ECO:0000313" key="11">
    <source>
        <dbReference type="EMBL" id="CCA17285.1"/>
    </source>
</evidence>
<dbReference type="EMBL" id="FR824077">
    <property type="protein sequence ID" value="CCA17285.1"/>
    <property type="molecule type" value="Genomic_DNA"/>
</dbReference>
<evidence type="ECO:0000259" key="10">
    <source>
        <dbReference type="SMART" id="SM00986"/>
    </source>
</evidence>
<dbReference type="NCBIfam" id="NF003589">
    <property type="entry name" value="PRK05254.1-2"/>
    <property type="match status" value="1"/>
</dbReference>
<evidence type="ECO:0000256" key="8">
    <source>
        <dbReference type="PROSITE-ProRule" id="PRU10072"/>
    </source>
</evidence>
<dbReference type="SMART" id="SM00986">
    <property type="entry name" value="UDG"/>
    <property type="match status" value="1"/>
</dbReference>
<evidence type="ECO:0000256" key="9">
    <source>
        <dbReference type="RuleBase" id="RU003780"/>
    </source>
</evidence>
<reference evidence="11" key="1">
    <citation type="journal article" date="2011" name="PLoS Biol.">
        <title>Gene gain and loss during evolution of obligate parasitism in the white rust pathogen of Arabidopsis thaliana.</title>
        <authorList>
            <person name="Kemen E."/>
            <person name="Gardiner A."/>
            <person name="Schultz-Larsen T."/>
            <person name="Kemen A.C."/>
            <person name="Balmuth A.L."/>
            <person name="Robert-Seilaniantz A."/>
            <person name="Bailey K."/>
            <person name="Holub E."/>
            <person name="Studholme D.J."/>
            <person name="Maclean D."/>
            <person name="Jones J.D."/>
        </authorList>
    </citation>
    <scope>NUCLEOTIDE SEQUENCE</scope>
</reference>
<comment type="subcellular location">
    <subcellularLocation>
        <location evidence="7">Mitochondrion</location>
    </subcellularLocation>
    <subcellularLocation>
        <location evidence="7">Nucleus</location>
    </subcellularLocation>
</comment>
<comment type="function">
    <text evidence="7 9">Excises uracil residues from the DNA which can arise as a result of misincorporation of dUMP residues by DNA polymerase or due to deamination of cytosine.</text>
</comment>
<dbReference type="GO" id="GO:0004844">
    <property type="term" value="F:uracil DNA N-glycosylase activity"/>
    <property type="evidence" value="ECO:0007669"/>
    <property type="project" value="UniProtKB-UniRule"/>
</dbReference>
<dbReference type="GO" id="GO:0097510">
    <property type="term" value="P:base-excision repair, AP site formation via deaminated base removal"/>
    <property type="evidence" value="ECO:0007669"/>
    <property type="project" value="TreeGrafter"/>
</dbReference>
<name>F0W832_9STRA</name>
<organism evidence="11">
    <name type="scientific">Albugo laibachii Nc14</name>
    <dbReference type="NCBI Taxonomy" id="890382"/>
    <lineage>
        <taxon>Eukaryota</taxon>
        <taxon>Sar</taxon>
        <taxon>Stramenopiles</taxon>
        <taxon>Oomycota</taxon>
        <taxon>Peronosporomycetes</taxon>
        <taxon>Albuginales</taxon>
        <taxon>Albuginaceae</taxon>
        <taxon>Albugo</taxon>
    </lineage>
</organism>
<dbReference type="PANTHER" id="PTHR11264:SF0">
    <property type="entry name" value="URACIL-DNA GLYCOSYLASE"/>
    <property type="match status" value="1"/>
</dbReference>
<dbReference type="GO" id="GO:0005739">
    <property type="term" value="C:mitochondrion"/>
    <property type="evidence" value="ECO:0007669"/>
    <property type="project" value="UniProtKB-SubCell"/>
</dbReference>
<dbReference type="PROSITE" id="PS00130">
    <property type="entry name" value="U_DNA_GLYCOSYLASE"/>
    <property type="match status" value="1"/>
</dbReference>
<gene>
    <name evidence="11" type="primary">AlNc14C32G2979</name>
    <name evidence="11" type="ORF">ALNC14_034280</name>
</gene>
<dbReference type="AlphaFoldDB" id="F0W832"/>
<keyword evidence="7" id="KW-0539">Nucleus</keyword>
<reference evidence="11" key="2">
    <citation type="submission" date="2011-02" db="EMBL/GenBank/DDBJ databases">
        <authorList>
            <person name="MacLean D."/>
        </authorList>
    </citation>
    <scope>NUCLEOTIDE SEQUENCE</scope>
</reference>